<dbReference type="Pfam" id="PF08718">
    <property type="entry name" value="GLTP"/>
    <property type="match status" value="1"/>
</dbReference>
<dbReference type="Gene3D" id="1.10.3520.10">
    <property type="entry name" value="Glycolipid transfer protein"/>
    <property type="match status" value="1"/>
</dbReference>
<dbReference type="GO" id="GO:0005829">
    <property type="term" value="C:cytosol"/>
    <property type="evidence" value="ECO:0007669"/>
    <property type="project" value="TreeGrafter"/>
</dbReference>
<keyword evidence="4" id="KW-1185">Reference proteome</keyword>
<name>A0A913XVU1_EXADI</name>
<dbReference type="SUPFAM" id="SSF110004">
    <property type="entry name" value="Glycolipid transfer protein, GLTP"/>
    <property type="match status" value="1"/>
</dbReference>
<proteinExistence type="predicted"/>
<dbReference type="EnsemblMetazoa" id="XM_021054323.2">
    <property type="protein sequence ID" value="XP_020909982.1"/>
    <property type="gene ID" value="LOC110247848"/>
</dbReference>
<dbReference type="OMA" id="EMHGAEW"/>
<dbReference type="GeneID" id="110247848"/>
<feature type="domain" description="Glycolipid transfer protein" evidence="2">
    <location>
        <begin position="20"/>
        <end position="161"/>
    </location>
</feature>
<sequence length="199" mass="22645">MSFFSEAKFRFKEVSEDGKIETDSFLKACSEIVPFFDVLGPTTFAPVKMDINGNIKKLRGFYDSNPQKFRTLQDLVDSEINARTTKAKNSATDALLWLKRAMQFILTFLKKVLTGEPDLVKCANIAYERTLKQYHNFIVKGIFNLAVKSVPYRKDFIASLGRGVADELVVLEEMQAFVDELDANIDIIQEYYSNNGLDL</sequence>
<evidence type="ECO:0000313" key="3">
    <source>
        <dbReference type="EnsemblMetazoa" id="XP_020909982.1"/>
    </source>
</evidence>
<dbReference type="FunFam" id="1.10.3520.10:FF:000001">
    <property type="entry name" value="Pleckstrin domain-containing family A member 8"/>
    <property type="match status" value="1"/>
</dbReference>
<dbReference type="InterPro" id="IPR014830">
    <property type="entry name" value="Glycolipid_transfer_prot_dom"/>
</dbReference>
<dbReference type="GO" id="GO:1902387">
    <property type="term" value="F:ceramide 1-phosphate binding"/>
    <property type="evidence" value="ECO:0007669"/>
    <property type="project" value="TreeGrafter"/>
</dbReference>
<dbReference type="PANTHER" id="PTHR10219">
    <property type="entry name" value="GLYCOLIPID TRANSFER PROTEIN-RELATED"/>
    <property type="match status" value="1"/>
</dbReference>
<dbReference type="OrthoDB" id="205255at2759"/>
<evidence type="ECO:0000256" key="1">
    <source>
        <dbReference type="ARBA" id="ARBA00022448"/>
    </source>
</evidence>
<accession>A0A913XVU1</accession>
<dbReference type="InterPro" id="IPR036497">
    <property type="entry name" value="GLTP_sf"/>
</dbReference>
<dbReference type="Proteomes" id="UP000887567">
    <property type="component" value="Unplaced"/>
</dbReference>
<evidence type="ECO:0000313" key="4">
    <source>
        <dbReference type="Proteomes" id="UP000887567"/>
    </source>
</evidence>
<reference evidence="3" key="1">
    <citation type="submission" date="2022-11" db="UniProtKB">
        <authorList>
            <consortium name="EnsemblMetazoa"/>
        </authorList>
    </citation>
    <scope>IDENTIFICATION</scope>
</reference>
<protein>
    <recommendedName>
        <fullName evidence="2">Glycolipid transfer protein domain-containing protein</fullName>
    </recommendedName>
</protein>
<dbReference type="PANTHER" id="PTHR10219:SF25">
    <property type="entry name" value="PLECKSTRIN HOMOLOGY DOMAIN-CONTAINING FAMILY A MEMBER 8"/>
    <property type="match status" value="1"/>
</dbReference>
<dbReference type="GO" id="GO:0016020">
    <property type="term" value="C:membrane"/>
    <property type="evidence" value="ECO:0007669"/>
    <property type="project" value="TreeGrafter"/>
</dbReference>
<dbReference type="RefSeq" id="XP_020909982.1">
    <property type="nucleotide sequence ID" value="XM_021054323.2"/>
</dbReference>
<evidence type="ECO:0000259" key="2">
    <source>
        <dbReference type="Pfam" id="PF08718"/>
    </source>
</evidence>
<dbReference type="KEGG" id="epa:110247848"/>
<dbReference type="AlphaFoldDB" id="A0A913XVU1"/>
<keyword evidence="1" id="KW-0813">Transport</keyword>
<organism evidence="3 4">
    <name type="scientific">Exaiptasia diaphana</name>
    <name type="common">Tropical sea anemone</name>
    <name type="synonym">Aiptasia pulchella</name>
    <dbReference type="NCBI Taxonomy" id="2652724"/>
    <lineage>
        <taxon>Eukaryota</taxon>
        <taxon>Metazoa</taxon>
        <taxon>Cnidaria</taxon>
        <taxon>Anthozoa</taxon>
        <taxon>Hexacorallia</taxon>
        <taxon>Actiniaria</taxon>
        <taxon>Aiptasiidae</taxon>
        <taxon>Exaiptasia</taxon>
    </lineage>
</organism>
<dbReference type="GO" id="GO:1902388">
    <property type="term" value="F:ceramide 1-phosphate transfer activity"/>
    <property type="evidence" value="ECO:0007669"/>
    <property type="project" value="TreeGrafter"/>
</dbReference>